<dbReference type="InterPro" id="IPR004045">
    <property type="entry name" value="Glutathione_S-Trfase_N"/>
</dbReference>
<sequence length="268" mass="29623">MADSTPVHFFDILSSLPVPAKAWSPNTMKTRMILNYKGVPYTQTYVSYPDIAPLLASLSVKPYPEGTSIFTHTLPAICHPSVTSNPSGALMDSLPIAIHLDDLYPSPPLFPSGNASYALALAVNKLMLVITSSVYHFVAPKVAHILDARGKEYFVRTRTEHFGKPLSEVRPTGVQEIQKMKENIAVDARPLLEMLQGKPGKSGPFFEGDRPGYADFICVSFLVWFNTADKEIFQQLVGLGNGELKTLWDACLPWVEGQGEDKEWDIPQ</sequence>
<dbReference type="InterPro" id="IPR054416">
    <property type="entry name" value="GST_UstS-like_C"/>
</dbReference>
<dbReference type="SUPFAM" id="SSF52833">
    <property type="entry name" value="Thioredoxin-like"/>
    <property type="match status" value="1"/>
</dbReference>
<reference evidence="2 3" key="1">
    <citation type="submission" date="2015-02" db="EMBL/GenBank/DDBJ databases">
        <title>Draft Genome Sequences of Two Closely-Related Aflatoxigenic Aspergillus Species Obtained from the Cote d'Ivoire.</title>
        <authorList>
            <person name="Moore G.G."/>
            <person name="Beltz S.B."/>
            <person name="Mack B.M."/>
        </authorList>
    </citation>
    <scope>NUCLEOTIDE SEQUENCE [LARGE SCALE GENOMIC DNA]</scope>
    <source>
        <strain evidence="2 3">SRRC1432</strain>
    </source>
</reference>
<organism evidence="2 3">
    <name type="scientific">Aspergillus ochraceoroseus</name>
    <dbReference type="NCBI Taxonomy" id="138278"/>
    <lineage>
        <taxon>Eukaryota</taxon>
        <taxon>Fungi</taxon>
        <taxon>Dikarya</taxon>
        <taxon>Ascomycota</taxon>
        <taxon>Pezizomycotina</taxon>
        <taxon>Eurotiomycetes</taxon>
        <taxon>Eurotiomycetidae</taxon>
        <taxon>Eurotiales</taxon>
        <taxon>Aspergillaceae</taxon>
        <taxon>Aspergillus</taxon>
        <taxon>Aspergillus subgen. Nidulantes</taxon>
    </lineage>
</organism>
<dbReference type="PROSITE" id="PS50404">
    <property type="entry name" value="GST_NTER"/>
    <property type="match status" value="1"/>
</dbReference>
<accession>A0A0F8UFV6</accession>
<evidence type="ECO:0000313" key="3">
    <source>
        <dbReference type="Proteomes" id="UP000034947"/>
    </source>
</evidence>
<evidence type="ECO:0000259" key="1">
    <source>
        <dbReference type="PROSITE" id="PS50404"/>
    </source>
</evidence>
<dbReference type="InterPro" id="IPR036282">
    <property type="entry name" value="Glutathione-S-Trfase_C_sf"/>
</dbReference>
<dbReference type="Proteomes" id="UP000034947">
    <property type="component" value="Unassembled WGS sequence"/>
</dbReference>
<dbReference type="AlphaFoldDB" id="A0A0F8UFV6"/>
<feature type="domain" description="GST N-terminal" evidence="1">
    <location>
        <begin position="14"/>
        <end position="108"/>
    </location>
</feature>
<proteinExistence type="predicted"/>
<dbReference type="Gene3D" id="3.40.30.10">
    <property type="entry name" value="Glutaredoxin"/>
    <property type="match status" value="1"/>
</dbReference>
<dbReference type="Gene3D" id="1.20.1050.10">
    <property type="match status" value="1"/>
</dbReference>
<evidence type="ECO:0000313" key="2">
    <source>
        <dbReference type="EMBL" id="KKK18569.1"/>
    </source>
</evidence>
<dbReference type="EMBL" id="JYKN01001886">
    <property type="protein sequence ID" value="KKK18569.1"/>
    <property type="molecule type" value="Genomic_DNA"/>
</dbReference>
<dbReference type="VEuPathDB" id="FungiDB:P175DRAFT_0504892"/>
<dbReference type="InterPro" id="IPR036249">
    <property type="entry name" value="Thioredoxin-like_sf"/>
</dbReference>
<protein>
    <recommendedName>
        <fullName evidence="1">GST N-terminal domain-containing protein</fullName>
    </recommendedName>
</protein>
<gene>
    <name evidence="2" type="ORF">AOCH_004640</name>
</gene>
<name>A0A0F8UFV6_9EURO</name>
<dbReference type="Pfam" id="PF13409">
    <property type="entry name" value="GST_N_2"/>
    <property type="match status" value="1"/>
</dbReference>
<dbReference type="OrthoDB" id="4951845at2759"/>
<dbReference type="Pfam" id="PF22041">
    <property type="entry name" value="GST_C_7"/>
    <property type="match status" value="1"/>
</dbReference>
<comment type="caution">
    <text evidence="2">The sequence shown here is derived from an EMBL/GenBank/DDBJ whole genome shotgun (WGS) entry which is preliminary data.</text>
</comment>
<keyword evidence="3" id="KW-1185">Reference proteome</keyword>
<dbReference type="SUPFAM" id="SSF47616">
    <property type="entry name" value="GST C-terminal domain-like"/>
    <property type="match status" value="1"/>
</dbReference>